<feature type="compositionally biased region" description="Pro residues" evidence="12">
    <location>
        <begin position="421"/>
        <end position="437"/>
    </location>
</feature>
<feature type="region of interest" description="Disordered" evidence="12">
    <location>
        <begin position="2075"/>
        <end position="2144"/>
    </location>
</feature>
<evidence type="ECO:0000256" key="8">
    <source>
        <dbReference type="ARBA" id="ARBA00023302"/>
    </source>
</evidence>
<dbReference type="GO" id="GO:0048788">
    <property type="term" value="C:cytoskeleton of presynaptic active zone"/>
    <property type="evidence" value="ECO:0007669"/>
    <property type="project" value="TreeGrafter"/>
</dbReference>
<dbReference type="InterPro" id="IPR011011">
    <property type="entry name" value="Znf_FYVE_PHD"/>
</dbReference>
<dbReference type="FunFam" id="2.60.40.150:FF:000149">
    <property type="entry name" value="Piccolo presynaptic cytomatrix protein"/>
    <property type="match status" value="1"/>
</dbReference>
<feature type="compositionally biased region" description="Basic and acidic residues" evidence="12">
    <location>
        <begin position="1869"/>
        <end position="1879"/>
    </location>
</feature>
<dbReference type="SUPFAM" id="SSF57903">
    <property type="entry name" value="FYVE/PHD zinc finger"/>
    <property type="match status" value="1"/>
</dbReference>
<protein>
    <recommendedName>
        <fullName evidence="10">Protein piccolo</fullName>
    </recommendedName>
    <alternativeName>
        <fullName evidence="11">Aczonin</fullName>
    </alternativeName>
</protein>
<sequence>MHQPRDLNSKGLRVHNKEDSKNLVKVLLDRVQNPGRDLQDKGQNPDKDLLGKGQNLDKDLWDKGLNPDKDHRDKGQNPDKDHRDKGQNLGRVLRDKGQNRGRVLRDRGQNRGKFLRDKGQNRGRVLRVKGQTLDRVLQAQGPNQLVLLSREQVQSSRGQLELEVNLQRVQGRVLNKEQGKLCPVHSSQVCSLCGFSPPDSAGKEWLCLNCQMQRAMGGMDPPNPRQGSVPPSPQKQAPGKPGNLLIKQQSHQSDQGLTPPTTPRQKSPGPTSSGPPSPGSSMAGSPKIDPKTGKPIMQKSSPQQSPSKAKQESSFFGGFGLGGLTDSVKSSSTSSQSESVTGKLFGGFGGLMETSKPPAQTAPKQEESVAGKLFSGFGGLSDSSSKPPAAASQMFSFGSSLLSSATNLVTGDDSTPAEPSGSPPQSPDSGPGSPPDSPFSAPGSPPDSDSAPDTPPARFTKPTKSMSIDAEKKPASTAPTQSCPLCNVELSMGSSDMPNYSLCTECKKTVCNLCGFNPMPHLGEKEWLCLNCQTQRAMAGQLGDEPPPVMGSPKKQPPPAPVAPTSTSTSTSTTPTPAPASVETKPVVEPSALNPDVKLDSTPLEKADIPESVVCSSLDKSDQVEITEEPLVKPVKEDAEVKTTEQAPTEKAPETTGSPTGLSDLTKLENTVLPILEAKPKPEEDTLVDTPKTRRKLEVLPIMPDSPSSEEERETLEQNVKEKKKLLVPMDIRGDSLEDSSESIGKESPMSGDDEDFLRKQIIEMSENEDASPTDEENVIRQKIKEQEKNTASVEKSASGRGRRLTKKATISPDEDEDKHLEEAAAKVVQEGKESKPDDSGPAVRQFQTMELNAPSMKIATSEGEVEMECLTDSPDDRSKGEGSSSLHASSFTPGTSPTSMSSFDEDSDSSSPSNMSTGEGKQQRKAKHRQPGQLPTIEDSSEEEELREEEELLREQEKQKSSGKKSKRDKEDKSQRRRERSKTPPSNLSPIEDASPTEELRQEAEMEEMRRSSCSDFSPSLESDPEGFEIHASKIAAFQKSYKLPVSSDSLSEDKTKKPLKTADETYEEIMLRAKSPTTEKVDNQPEKEALYGGMLIEDYAYTSLIDNSTNEKEEPERMALPTQPKKLRSPDEVYEDMLKKRKEFQKLEEEYQKMQPKQEPGPTPEIVLQPAENINNPPTITTDTDGKPLLDADTAYEELMRKVLTPTSPSQQDQDVETTPAKRALYPIPDLKVTQCSSGELSSDEEFYKKEEEPETPEPPPVRESSKVSPSEPSDVIVTTSGAAVDLSGLSKATPLMCSVTPLPTVPQYTPGSCTRQQPTTPLPEDRFGYRDDHYQYDRTPYGMRGFGGIKPSMSDTNLAEAGLFFYKSKNSYNFNGTTDGAVDLTSAKISDAGEAVDYSKKGMYAGMAIPPFSDARMMRIKKIGRRTETGDHALPEEIGVHSQSKSLEFVSYEKSLGGTSPQKLSPRGKAMQRSLSDPKPMSPTAEERATSGPQYGPQSKPSTPTGTQKKVKRTLPNPPSEEESTTATATTTTGQTAYSTNSARRRMCRNSNMARAKILQDIDRELDMVERESSKLRKRQAELDEEEKEIDAKLRDPSSSSLRLKGDGESGDGSSYQTPSGRTKPTSLPIVQSGRGRIPIVAQNSEEESPLSPVGQPMGMARASAGPLPPISADSRDQFGSCLSLQDPQQQQQYIREEPTRGRGSVLLDDLQGTMSDSEAYHLRHEETDWFEKPRDGRADGLNKRQGKGPYYPFPHLRVKLQRDPKDRTVSGNGLGIRIVGGKEVPNSNGDIGAYVAKVLPGGAAEQTGKILEGMQVLEWNGLFLTGKTYEEVQGLVGQPCNEAEMCVRLDLNMLAESEMSQNLDFQEHSKSERPPRSPGVDPMQLAAELQKVSQQQAPLLPTSSTSSPAQPGSPSISKKRHGSKSAEGAKIHSHPISGEIQLQIHYDKQLGNLIVHVLQARNLAPRDNNGYSDPFVKVYLLPGRGQVMVVQNASAENKRKSKHAGRSINPEWNQTVIYKNIHLEQLKKKTLEVSVWDYDKCSSNDFLGEVLIDLSNTSQLDNAPRWVPLKEQSEGDHHRRSHSGQSRHSSKTSSQHSSPKTGSTHDIHDSPKSSVTKSRSHGVFPDPAKGHRGRFSLKPQRHSVVGVLTIQRGQSDWLPTQPPAALRRPPDGRLVTLRKAWSEERPQSSGARSAYRSGETPVTAASMDSGLSGSVYSLLDEEAEANEVDSAIFQVPRFGKIPNGTDIVKSSMGHHDGEGKTHAMGEIKIALKKEVRTEGDHLVLEILQCRNITYKFKSPDHLPDLYVKLYVVNIATQKRIIKKKTRVCRHDREPSFNETFRFCMNPTGHALQLFLVSNGGKFVKKTLIGEAYVWLDKVDLRKRVMAEFMLPPRLLTRLGSCATTALVNLSKD</sequence>
<name>A0AAV2IZS2_KNICA</name>
<dbReference type="PROSITE" id="PS50004">
    <property type="entry name" value="C2"/>
    <property type="match status" value="2"/>
</dbReference>
<feature type="region of interest" description="Disordered" evidence="12">
    <location>
        <begin position="540"/>
        <end position="755"/>
    </location>
</feature>
<evidence type="ECO:0000256" key="11">
    <source>
        <dbReference type="ARBA" id="ARBA00083569"/>
    </source>
</evidence>
<keyword evidence="7" id="KW-0966">Cell projection</keyword>
<dbReference type="FunFam" id="2.60.40.150:FF:000137">
    <property type="entry name" value="Piccolo presynaptic cytomatrix protein"/>
    <property type="match status" value="1"/>
</dbReference>
<feature type="compositionally biased region" description="Basic and acidic residues" evidence="12">
    <location>
        <begin position="818"/>
        <end position="839"/>
    </location>
</feature>
<dbReference type="GO" id="GO:0008270">
    <property type="term" value="F:zinc ion binding"/>
    <property type="evidence" value="ECO:0007669"/>
    <property type="project" value="UniProtKB-KW"/>
</dbReference>
<keyword evidence="16" id="KW-1185">Reference proteome</keyword>
<keyword evidence="3" id="KW-0863">Zinc-finger</keyword>
<dbReference type="CDD" id="cd06714">
    <property type="entry name" value="PDZ_RIM-like"/>
    <property type="match status" value="1"/>
</dbReference>
<dbReference type="InterPro" id="IPR001478">
    <property type="entry name" value="PDZ"/>
</dbReference>
<dbReference type="PRINTS" id="PR00399">
    <property type="entry name" value="SYNAPTOTAGMN"/>
</dbReference>
<feature type="compositionally biased region" description="Polar residues" evidence="12">
    <location>
        <begin position="882"/>
        <end position="899"/>
    </location>
</feature>
<dbReference type="InterPro" id="IPR000008">
    <property type="entry name" value="C2_dom"/>
</dbReference>
<feature type="compositionally biased region" description="Low complexity" evidence="12">
    <location>
        <begin position="2087"/>
        <end position="2102"/>
    </location>
</feature>
<dbReference type="SUPFAM" id="SSF50156">
    <property type="entry name" value="PDZ domain-like"/>
    <property type="match status" value="1"/>
</dbReference>
<dbReference type="InterPro" id="IPR008899">
    <property type="entry name" value="Znf_piccolo"/>
</dbReference>
<organism evidence="15 16">
    <name type="scientific">Knipowitschia caucasica</name>
    <name type="common">Caucasian dwarf goby</name>
    <name type="synonym">Pomatoschistus caucasicus</name>
    <dbReference type="NCBI Taxonomy" id="637954"/>
    <lineage>
        <taxon>Eukaryota</taxon>
        <taxon>Metazoa</taxon>
        <taxon>Chordata</taxon>
        <taxon>Craniata</taxon>
        <taxon>Vertebrata</taxon>
        <taxon>Euteleostomi</taxon>
        <taxon>Actinopterygii</taxon>
        <taxon>Neopterygii</taxon>
        <taxon>Teleostei</taxon>
        <taxon>Neoteleostei</taxon>
        <taxon>Acanthomorphata</taxon>
        <taxon>Gobiaria</taxon>
        <taxon>Gobiiformes</taxon>
        <taxon>Gobioidei</taxon>
        <taxon>Gobiidae</taxon>
        <taxon>Gobiinae</taxon>
        <taxon>Knipowitschia</taxon>
    </lineage>
</organism>
<feature type="domain" description="C2" evidence="13">
    <location>
        <begin position="1940"/>
        <end position="2071"/>
    </location>
</feature>
<dbReference type="Pfam" id="PF00595">
    <property type="entry name" value="PDZ"/>
    <property type="match status" value="1"/>
</dbReference>
<feature type="region of interest" description="Disordered" evidence="12">
    <location>
        <begin position="1459"/>
        <end position="1547"/>
    </location>
</feature>
<dbReference type="GO" id="GO:0030424">
    <property type="term" value="C:axon"/>
    <property type="evidence" value="ECO:0007669"/>
    <property type="project" value="TreeGrafter"/>
</dbReference>
<feature type="region of interest" description="Disordered" evidence="12">
    <location>
        <begin position="1151"/>
        <end position="1277"/>
    </location>
</feature>
<keyword evidence="4" id="KW-0862">Zinc</keyword>
<evidence type="ECO:0000256" key="7">
    <source>
        <dbReference type="ARBA" id="ARBA00023273"/>
    </source>
</evidence>
<feature type="compositionally biased region" description="Polar residues" evidence="12">
    <location>
        <begin position="1615"/>
        <end position="1633"/>
    </location>
</feature>
<feature type="compositionally biased region" description="Low complexity" evidence="12">
    <location>
        <begin position="1528"/>
        <end position="1543"/>
    </location>
</feature>
<feature type="compositionally biased region" description="Low complexity" evidence="12">
    <location>
        <begin position="327"/>
        <end position="339"/>
    </location>
</feature>
<feature type="compositionally biased region" description="Low complexity" evidence="12">
    <location>
        <begin position="563"/>
        <end position="582"/>
    </location>
</feature>
<feature type="compositionally biased region" description="Basic and acidic residues" evidence="12">
    <location>
        <begin position="1575"/>
        <end position="1585"/>
    </location>
</feature>
<feature type="compositionally biased region" description="Basic and acidic residues" evidence="12">
    <location>
        <begin position="999"/>
        <end position="1014"/>
    </location>
</feature>
<dbReference type="GO" id="GO:1904071">
    <property type="term" value="P:presynaptic active zone assembly"/>
    <property type="evidence" value="ECO:0007669"/>
    <property type="project" value="TreeGrafter"/>
</dbReference>
<feature type="compositionally biased region" description="Acidic residues" evidence="12">
    <location>
        <begin position="940"/>
        <end position="953"/>
    </location>
</feature>
<feature type="compositionally biased region" description="Low complexity" evidence="12">
    <location>
        <begin position="294"/>
        <end position="316"/>
    </location>
</feature>
<keyword evidence="2" id="KW-0677">Repeat</keyword>
<feature type="compositionally biased region" description="Polar residues" evidence="12">
    <location>
        <begin position="1311"/>
        <end position="1322"/>
    </location>
</feature>
<dbReference type="InterPro" id="IPR035892">
    <property type="entry name" value="C2_domain_sf"/>
</dbReference>
<evidence type="ECO:0000256" key="12">
    <source>
        <dbReference type="SAM" id="MobiDB-lite"/>
    </source>
</evidence>
<comment type="subcellular location">
    <subcellularLocation>
        <location evidence="9">Presynaptic active zone</location>
    </subcellularLocation>
</comment>
<evidence type="ECO:0000256" key="6">
    <source>
        <dbReference type="ARBA" id="ARBA00023018"/>
    </source>
</evidence>
<keyword evidence="6" id="KW-0770">Synapse</keyword>
<dbReference type="GO" id="GO:0098882">
    <property type="term" value="F:structural constituent of presynaptic active zone"/>
    <property type="evidence" value="ECO:0007669"/>
    <property type="project" value="TreeGrafter"/>
</dbReference>
<dbReference type="SUPFAM" id="SSF49562">
    <property type="entry name" value="C2 domain (Calcium/lipid-binding domain, CaLB)"/>
    <property type="match status" value="2"/>
</dbReference>
<feature type="compositionally biased region" description="Basic and acidic residues" evidence="12">
    <location>
        <begin position="37"/>
        <end position="120"/>
    </location>
</feature>
<feature type="region of interest" description="Disordered" evidence="12">
    <location>
        <begin position="1865"/>
        <end position="1937"/>
    </location>
</feature>
<dbReference type="InterPro" id="IPR052098">
    <property type="entry name" value="Presynaptic_Scaffold_Bsn/Pclo"/>
</dbReference>
<feature type="domain" description="C2" evidence="13">
    <location>
        <begin position="2267"/>
        <end position="2392"/>
    </location>
</feature>
<dbReference type="GO" id="GO:0098978">
    <property type="term" value="C:glutamatergic synapse"/>
    <property type="evidence" value="ECO:0007669"/>
    <property type="project" value="TreeGrafter"/>
</dbReference>
<dbReference type="Gene3D" id="3.30.40.10">
    <property type="entry name" value="Zinc/RING finger domain, C3HC4 (zinc finger)"/>
    <property type="match status" value="2"/>
</dbReference>
<dbReference type="PANTHER" id="PTHR14113">
    <property type="entry name" value="PICCOLO/BASSOON"/>
    <property type="match status" value="1"/>
</dbReference>
<feature type="region of interest" description="Disordered" evidence="12">
    <location>
        <begin position="218"/>
        <end position="391"/>
    </location>
</feature>
<keyword evidence="8" id="KW-0111">Calcium/phospholipid-binding</keyword>
<dbReference type="Gene3D" id="2.60.40.150">
    <property type="entry name" value="C2 domain"/>
    <property type="match status" value="2"/>
</dbReference>
<reference evidence="15 16" key="1">
    <citation type="submission" date="2024-04" db="EMBL/GenBank/DDBJ databases">
        <authorList>
            <person name="Waldvogel A.-M."/>
            <person name="Schoenle A."/>
        </authorList>
    </citation>
    <scope>NUCLEOTIDE SEQUENCE [LARGE SCALE GENOMIC DNA]</scope>
</reference>
<evidence type="ECO:0000256" key="9">
    <source>
        <dbReference type="ARBA" id="ARBA00034101"/>
    </source>
</evidence>
<feature type="region of interest" description="Disordered" evidence="12">
    <location>
        <begin position="406"/>
        <end position="485"/>
    </location>
</feature>
<dbReference type="PANTHER" id="PTHR14113:SF11">
    <property type="entry name" value="PROTEIN PICCOLO ISOFORM X1"/>
    <property type="match status" value="1"/>
</dbReference>
<dbReference type="GO" id="GO:0005544">
    <property type="term" value="F:calcium-dependent phospholipid binding"/>
    <property type="evidence" value="ECO:0007669"/>
    <property type="project" value="UniProtKB-KW"/>
</dbReference>
<dbReference type="Proteomes" id="UP001497482">
    <property type="component" value="Chromosome 1"/>
</dbReference>
<keyword evidence="5" id="KW-0106">Calcium</keyword>
<feature type="region of interest" description="Disordered" evidence="12">
    <location>
        <begin position="1"/>
        <end position="123"/>
    </location>
</feature>
<dbReference type="EMBL" id="OZ035823">
    <property type="protein sequence ID" value="CAL1568584.1"/>
    <property type="molecule type" value="Genomic_DNA"/>
</dbReference>
<feature type="compositionally biased region" description="Basic and acidic residues" evidence="12">
    <location>
        <begin position="1053"/>
        <end position="1065"/>
    </location>
</feature>
<feature type="compositionally biased region" description="Polar residues" evidence="12">
    <location>
        <begin position="1494"/>
        <end position="1511"/>
    </location>
</feature>
<evidence type="ECO:0000256" key="5">
    <source>
        <dbReference type="ARBA" id="ARBA00022837"/>
    </source>
</evidence>
<feature type="compositionally biased region" description="Low complexity" evidence="12">
    <location>
        <begin position="371"/>
        <end position="391"/>
    </location>
</feature>
<dbReference type="CDD" id="cd04031">
    <property type="entry name" value="C2A_RIM1alpha"/>
    <property type="match status" value="1"/>
</dbReference>
<dbReference type="InterPro" id="IPR001565">
    <property type="entry name" value="Synaptotagmin"/>
</dbReference>
<evidence type="ECO:0000256" key="1">
    <source>
        <dbReference type="ARBA" id="ARBA00022723"/>
    </source>
</evidence>
<evidence type="ECO:0000259" key="13">
    <source>
        <dbReference type="PROSITE" id="PS50004"/>
    </source>
</evidence>
<feature type="compositionally biased region" description="Basic and acidic residues" evidence="12">
    <location>
        <begin position="630"/>
        <end position="643"/>
    </location>
</feature>
<dbReference type="Gene3D" id="2.30.42.10">
    <property type="match status" value="1"/>
</dbReference>
<dbReference type="InterPro" id="IPR013083">
    <property type="entry name" value="Znf_RING/FYVE/PHD"/>
</dbReference>
<feature type="region of interest" description="Disordered" evidence="12">
    <location>
        <begin position="1311"/>
        <end position="1334"/>
    </location>
</feature>
<proteinExistence type="predicted"/>
<evidence type="ECO:0000256" key="2">
    <source>
        <dbReference type="ARBA" id="ARBA00022737"/>
    </source>
</evidence>
<feature type="compositionally biased region" description="Polar residues" evidence="12">
    <location>
        <begin position="246"/>
        <end position="265"/>
    </location>
</feature>
<feature type="compositionally biased region" description="Basic residues" evidence="12">
    <location>
        <begin position="2134"/>
        <end position="2144"/>
    </location>
</feature>
<feature type="region of interest" description="Disordered" evidence="12">
    <location>
        <begin position="2184"/>
        <end position="2210"/>
    </location>
</feature>
<evidence type="ECO:0000256" key="10">
    <source>
        <dbReference type="ARBA" id="ARBA00070121"/>
    </source>
</evidence>
<feature type="domain" description="PDZ" evidence="14">
    <location>
        <begin position="1761"/>
        <end position="1840"/>
    </location>
</feature>
<evidence type="ECO:0000313" key="15">
    <source>
        <dbReference type="EMBL" id="CAL1568584.1"/>
    </source>
</evidence>
<gene>
    <name evidence="15" type="ORF">KC01_LOCUS1172</name>
</gene>
<feature type="region of interest" description="Disordered" evidence="12">
    <location>
        <begin position="783"/>
        <end position="1029"/>
    </location>
</feature>
<dbReference type="PROSITE" id="PS50106">
    <property type="entry name" value="PDZ"/>
    <property type="match status" value="1"/>
</dbReference>
<dbReference type="SMART" id="SM00239">
    <property type="entry name" value="C2"/>
    <property type="match status" value="2"/>
</dbReference>
<feature type="region of interest" description="Disordered" evidence="12">
    <location>
        <begin position="1045"/>
        <end position="1065"/>
    </location>
</feature>
<feature type="compositionally biased region" description="Pro residues" evidence="12">
    <location>
        <begin position="545"/>
        <end position="562"/>
    </location>
</feature>
<feature type="region of interest" description="Disordered" evidence="12">
    <location>
        <begin position="1110"/>
        <end position="1133"/>
    </location>
</feature>
<dbReference type="SMART" id="SM00228">
    <property type="entry name" value="PDZ"/>
    <property type="match status" value="1"/>
</dbReference>
<dbReference type="GO" id="GO:0098982">
    <property type="term" value="C:GABA-ergic synapse"/>
    <property type="evidence" value="ECO:0007669"/>
    <property type="project" value="TreeGrafter"/>
</dbReference>
<dbReference type="GO" id="GO:0035418">
    <property type="term" value="P:protein localization to synapse"/>
    <property type="evidence" value="ECO:0007669"/>
    <property type="project" value="TreeGrafter"/>
</dbReference>
<dbReference type="Pfam" id="PF05715">
    <property type="entry name" value="zf-piccolo"/>
    <property type="match status" value="2"/>
</dbReference>
<feature type="region of interest" description="Disordered" evidence="12">
    <location>
        <begin position="1575"/>
        <end position="1634"/>
    </location>
</feature>
<evidence type="ECO:0000259" key="14">
    <source>
        <dbReference type="PROSITE" id="PS50106"/>
    </source>
</evidence>
<keyword evidence="1" id="KW-0479">Metal-binding</keyword>
<dbReference type="Pfam" id="PF00168">
    <property type="entry name" value="C2"/>
    <property type="match status" value="2"/>
</dbReference>
<feature type="compositionally biased region" description="Low complexity" evidence="12">
    <location>
        <begin position="1175"/>
        <end position="1185"/>
    </location>
</feature>
<feature type="compositionally biased region" description="Basic and acidic residues" evidence="12">
    <location>
        <begin position="597"/>
        <end position="609"/>
    </location>
</feature>
<feature type="compositionally biased region" description="Low complexity" evidence="12">
    <location>
        <begin position="1900"/>
        <end position="1919"/>
    </location>
</feature>
<evidence type="ECO:0000313" key="16">
    <source>
        <dbReference type="Proteomes" id="UP001497482"/>
    </source>
</evidence>
<dbReference type="InterPro" id="IPR036034">
    <property type="entry name" value="PDZ_sf"/>
</dbReference>
<accession>A0AAV2IZS2</accession>
<evidence type="ECO:0000256" key="4">
    <source>
        <dbReference type="ARBA" id="ARBA00022833"/>
    </source>
</evidence>
<dbReference type="GO" id="GO:0016020">
    <property type="term" value="C:membrane"/>
    <property type="evidence" value="ECO:0007669"/>
    <property type="project" value="InterPro"/>
</dbReference>
<evidence type="ECO:0000256" key="3">
    <source>
        <dbReference type="ARBA" id="ARBA00022771"/>
    </source>
</evidence>
<feature type="compositionally biased region" description="Low complexity" evidence="12">
    <location>
        <begin position="438"/>
        <end position="452"/>
    </location>
</feature>